<name>A0A520MJR5_9GAMM</name>
<accession>A0A520MJR5</accession>
<evidence type="ECO:0000256" key="6">
    <source>
        <dbReference type="ARBA" id="ARBA00022989"/>
    </source>
</evidence>
<keyword evidence="5 9" id="KW-0812">Transmembrane</keyword>
<dbReference type="AlphaFoldDB" id="A0A520MJR5"/>
<feature type="transmembrane region" description="Helical" evidence="9">
    <location>
        <begin position="70"/>
        <end position="91"/>
    </location>
</feature>
<feature type="transmembrane region" description="Helical" evidence="9">
    <location>
        <begin position="112"/>
        <end position="134"/>
    </location>
</feature>
<feature type="transmembrane region" description="Helical" evidence="9">
    <location>
        <begin position="268"/>
        <end position="287"/>
    </location>
</feature>
<dbReference type="PANTHER" id="PTHR33529">
    <property type="entry name" value="SLR0882 PROTEIN-RELATED"/>
    <property type="match status" value="1"/>
</dbReference>
<evidence type="ECO:0000256" key="8">
    <source>
        <dbReference type="ARBA" id="ARBA00026081"/>
    </source>
</evidence>
<dbReference type="GO" id="GO:0015920">
    <property type="term" value="P:lipopolysaccharide transport"/>
    <property type="evidence" value="ECO:0007669"/>
    <property type="project" value="TreeGrafter"/>
</dbReference>
<comment type="similarity">
    <text evidence="3">Belongs to the LptF/LptG family.</text>
</comment>
<protein>
    <submittedName>
        <fullName evidence="10">LptF/LptG family permease</fullName>
    </submittedName>
</protein>
<feature type="transmembrane region" description="Helical" evidence="9">
    <location>
        <begin position="367"/>
        <end position="384"/>
    </location>
</feature>
<comment type="subcellular location">
    <subcellularLocation>
        <location evidence="2">Cell membrane</location>
        <topology evidence="2">Multi-pass membrane protein</topology>
    </subcellularLocation>
</comment>
<keyword evidence="4" id="KW-1003">Cell membrane</keyword>
<evidence type="ECO:0000256" key="5">
    <source>
        <dbReference type="ARBA" id="ARBA00022692"/>
    </source>
</evidence>
<reference evidence="10 11" key="1">
    <citation type="submission" date="2019-02" db="EMBL/GenBank/DDBJ databases">
        <title>Prokaryotic population dynamics and viral predation in marine succession experiment using metagenomics: the confinement effect.</title>
        <authorList>
            <person name="Haro-Moreno J.M."/>
            <person name="Rodriguez-Valera F."/>
            <person name="Lopez-Perez M."/>
        </authorList>
    </citation>
    <scope>NUCLEOTIDE SEQUENCE [LARGE SCALE GENOMIC DNA]</scope>
    <source>
        <strain evidence="10">MED-G163</strain>
    </source>
</reference>
<dbReference type="GO" id="GO:0043190">
    <property type="term" value="C:ATP-binding cassette (ABC) transporter complex"/>
    <property type="evidence" value="ECO:0007669"/>
    <property type="project" value="TreeGrafter"/>
</dbReference>
<dbReference type="PANTHER" id="PTHR33529:SF7">
    <property type="entry name" value="LIPOPOLYSACCHARIDE EXPORT SYSTEM PERMEASE PROTEIN LPTF"/>
    <property type="match status" value="1"/>
</dbReference>
<evidence type="ECO:0000256" key="1">
    <source>
        <dbReference type="ARBA" id="ARBA00002265"/>
    </source>
</evidence>
<evidence type="ECO:0000256" key="4">
    <source>
        <dbReference type="ARBA" id="ARBA00022475"/>
    </source>
</evidence>
<evidence type="ECO:0000256" key="7">
    <source>
        <dbReference type="ARBA" id="ARBA00023136"/>
    </source>
</evidence>
<gene>
    <name evidence="10" type="ORF">EVA96_01445</name>
</gene>
<comment type="function">
    <text evidence="1">Part of the ABC transporter complex LptBFG involved in the translocation of lipopolysaccharide (LPS) from the inner membrane to the outer membrane.</text>
</comment>
<dbReference type="Pfam" id="PF03739">
    <property type="entry name" value="LptF_LptG"/>
    <property type="match status" value="1"/>
</dbReference>
<feature type="transmembrane region" description="Helical" evidence="9">
    <location>
        <begin position="21"/>
        <end position="43"/>
    </location>
</feature>
<evidence type="ECO:0000313" key="10">
    <source>
        <dbReference type="EMBL" id="RZO21437.1"/>
    </source>
</evidence>
<feature type="transmembrane region" description="Helical" evidence="9">
    <location>
        <begin position="299"/>
        <end position="318"/>
    </location>
</feature>
<evidence type="ECO:0000256" key="3">
    <source>
        <dbReference type="ARBA" id="ARBA00007725"/>
    </source>
</evidence>
<dbReference type="InterPro" id="IPR005495">
    <property type="entry name" value="LptG/LptF_permease"/>
</dbReference>
<evidence type="ECO:0000313" key="11">
    <source>
        <dbReference type="Proteomes" id="UP000315782"/>
    </source>
</evidence>
<proteinExistence type="inferred from homology"/>
<keyword evidence="7 9" id="KW-0472">Membrane</keyword>
<comment type="subunit">
    <text evidence="8">Component of the lipopolysaccharide transport and assembly complex. The LptBFG transporter is composed of two ATP-binding proteins (LptB) and two transmembrane proteins (LptF and LptG).</text>
</comment>
<evidence type="ECO:0000256" key="2">
    <source>
        <dbReference type="ARBA" id="ARBA00004651"/>
    </source>
</evidence>
<sequence>MHHSSQGMYKKNILSKSLNIEVFKSSCSILLIFFLLVVGSRVVGYFEQAAEGYIDPSIIMNVVFLRFPDFITLLIPLSFFLGVMITVSRLYAEREIYGFFSVGLAPINLVKFLLPQAIIYFVLTLILSLFLAPYTKAISQELLSTDSYKEQINSIKPQKIFSLKDGSGFIYADEVIDQNLIRIKFLRTNSKKSFLVTAEELKTKENLDNFELNFIKGSLYQDLFAESSSIVSNFGDLKLSLDIDESQLETISLTKLFDYSSSSDDASFQWNVSIPITIIVLLFMGVYMSSVSPRQGRFAVILPGMLMYVTYLSLLILGRESIAENPNSALGLWWVHLLFAMVLVIYISKDKISLNIISGGIWKESKYSKFPLGLILLLLLFWLVI</sequence>
<dbReference type="EMBL" id="SHBI01000004">
    <property type="protein sequence ID" value="RZO21437.1"/>
    <property type="molecule type" value="Genomic_DNA"/>
</dbReference>
<dbReference type="Proteomes" id="UP000315782">
    <property type="component" value="Unassembled WGS sequence"/>
</dbReference>
<feature type="transmembrane region" description="Helical" evidence="9">
    <location>
        <begin position="330"/>
        <end position="347"/>
    </location>
</feature>
<comment type="caution">
    <text evidence="10">The sequence shown here is derived from an EMBL/GenBank/DDBJ whole genome shotgun (WGS) entry which is preliminary data.</text>
</comment>
<organism evidence="10 11">
    <name type="scientific">SAR86 cluster bacterium</name>
    <dbReference type="NCBI Taxonomy" id="2030880"/>
    <lineage>
        <taxon>Bacteria</taxon>
        <taxon>Pseudomonadati</taxon>
        <taxon>Pseudomonadota</taxon>
        <taxon>Gammaproteobacteria</taxon>
        <taxon>SAR86 cluster</taxon>
    </lineage>
</organism>
<keyword evidence="6 9" id="KW-1133">Transmembrane helix</keyword>
<evidence type="ECO:0000256" key="9">
    <source>
        <dbReference type="SAM" id="Phobius"/>
    </source>
</evidence>